<gene>
    <name evidence="2" type="ORF">AAG570_004608</name>
</gene>
<dbReference type="EMBL" id="JBFDAA010000016">
    <property type="protein sequence ID" value="KAL1117282.1"/>
    <property type="molecule type" value="Genomic_DNA"/>
</dbReference>
<dbReference type="Proteomes" id="UP001558652">
    <property type="component" value="Unassembled WGS sequence"/>
</dbReference>
<accession>A0ABD0Y246</accession>
<protein>
    <submittedName>
        <fullName evidence="2">Uncharacterized protein</fullName>
    </submittedName>
</protein>
<proteinExistence type="predicted"/>
<feature type="region of interest" description="Disordered" evidence="1">
    <location>
        <begin position="1"/>
        <end position="41"/>
    </location>
</feature>
<evidence type="ECO:0000313" key="2">
    <source>
        <dbReference type="EMBL" id="KAL1117282.1"/>
    </source>
</evidence>
<evidence type="ECO:0000313" key="3">
    <source>
        <dbReference type="Proteomes" id="UP001558652"/>
    </source>
</evidence>
<dbReference type="AlphaFoldDB" id="A0ABD0Y246"/>
<organism evidence="2 3">
    <name type="scientific">Ranatra chinensis</name>
    <dbReference type="NCBI Taxonomy" id="642074"/>
    <lineage>
        <taxon>Eukaryota</taxon>
        <taxon>Metazoa</taxon>
        <taxon>Ecdysozoa</taxon>
        <taxon>Arthropoda</taxon>
        <taxon>Hexapoda</taxon>
        <taxon>Insecta</taxon>
        <taxon>Pterygota</taxon>
        <taxon>Neoptera</taxon>
        <taxon>Paraneoptera</taxon>
        <taxon>Hemiptera</taxon>
        <taxon>Heteroptera</taxon>
        <taxon>Panheteroptera</taxon>
        <taxon>Nepomorpha</taxon>
        <taxon>Nepidae</taxon>
        <taxon>Ranatrinae</taxon>
        <taxon>Ranatra</taxon>
    </lineage>
</organism>
<name>A0ABD0Y246_9HEMI</name>
<feature type="compositionally biased region" description="Basic and acidic residues" evidence="1">
    <location>
        <begin position="112"/>
        <end position="125"/>
    </location>
</feature>
<keyword evidence="3" id="KW-1185">Reference proteome</keyword>
<sequence length="250" mass="27316">MTIGRNRFGPTDSEQETTDHVVSSRLDRDRRGLNITAEGGGQLRPVRIHEVRARGGPDGLRQDHGRRGGRAPVCLVGGGRRRLAVVGGRLIFGRGRSGWRLRWRRRRRRRWRTADGPDAAADRHALAPGGDLNNSAARLRHRRPPGGGPRLVSFRRPSDGGGGTGDGALPPPTAYPVSFFRRPLGVNYPVRRAQSSGVDRVVKENCSDDLRQSHMLPRIIVVDGVPINAVLLGPESSGVDRVLKKSRVAS</sequence>
<comment type="caution">
    <text evidence="2">The sequence shown here is derived from an EMBL/GenBank/DDBJ whole genome shotgun (WGS) entry which is preliminary data.</text>
</comment>
<feature type="region of interest" description="Disordered" evidence="1">
    <location>
        <begin position="110"/>
        <end position="173"/>
    </location>
</feature>
<evidence type="ECO:0000256" key="1">
    <source>
        <dbReference type="SAM" id="MobiDB-lite"/>
    </source>
</evidence>
<reference evidence="2 3" key="1">
    <citation type="submission" date="2024-07" db="EMBL/GenBank/DDBJ databases">
        <title>Chromosome-level genome assembly of the water stick insect Ranatra chinensis (Heteroptera: Nepidae).</title>
        <authorList>
            <person name="Liu X."/>
        </authorList>
    </citation>
    <scope>NUCLEOTIDE SEQUENCE [LARGE SCALE GENOMIC DNA]</scope>
    <source>
        <strain evidence="2">Cailab_2021Rc</strain>
        <tissue evidence="2">Muscle</tissue>
    </source>
</reference>